<feature type="coiled-coil region" evidence="3">
    <location>
        <begin position="211"/>
        <end position="238"/>
    </location>
</feature>
<dbReference type="EMBL" id="FXTK01000026">
    <property type="protein sequence ID" value="SMO97042.1"/>
    <property type="molecule type" value="Genomic_DNA"/>
</dbReference>
<sequence length="392" mass="43276">MTDKTQASAEAALDEIRSVTSVVLPDPPPAAPNYAEAQGPLADEIRKRIAEIDIRDTGSIVHFGARAQNELQEISQAMLADVKNKDVGPAGESLRDIVTTIRGFSVSELDVRRKRSWWERLTGRAAPFAKFVANYEQVQSQIDRITSDLDGHQHRLLKDIKSLDLLYDRTLAFYDELALYIAAGEEKLALIDRDEVPAKEAAVKAAPENDQVMAAQELRDLRAARDDLERRVHDLKLTRQVTMQSLPSIRLVQENDKSLITKINSTLVNTVPLWETQLAQAVTIQRSAQAAKAVKEANDLTNDLLTANAKNLRQANATIRTEVERGVFDIESVRGANAELIATIEDSLRIADEGKARRAAAETELQQMEAQLRTTLSAARASQTPAQAAARS</sequence>
<dbReference type="OrthoDB" id="9768858at2"/>
<name>A0A521FLG0_9RHOB</name>
<dbReference type="RefSeq" id="WP_142664719.1">
    <property type="nucleotide sequence ID" value="NZ_FXTK01000026.1"/>
</dbReference>
<protein>
    <submittedName>
        <fullName evidence="4">Uncharacterized conserved protein YaaN involved in tellurite resistance</fullName>
    </submittedName>
</protein>
<evidence type="ECO:0000256" key="2">
    <source>
        <dbReference type="PIRNR" id="PIRNR026508"/>
    </source>
</evidence>
<dbReference type="Proteomes" id="UP000319014">
    <property type="component" value="Unassembled WGS sequence"/>
</dbReference>
<gene>
    <name evidence="4" type="ORF">SAMN06265221_12612</name>
</gene>
<comment type="similarity">
    <text evidence="1 2">Belongs to the TelA family.</text>
</comment>
<evidence type="ECO:0000256" key="1">
    <source>
        <dbReference type="ARBA" id="ARBA00005541"/>
    </source>
</evidence>
<evidence type="ECO:0000313" key="5">
    <source>
        <dbReference type="Proteomes" id="UP000319014"/>
    </source>
</evidence>
<keyword evidence="3" id="KW-0175">Coiled coil</keyword>
<dbReference type="AlphaFoldDB" id="A0A521FLG0"/>
<reference evidence="4 5" key="1">
    <citation type="submission" date="2017-05" db="EMBL/GenBank/DDBJ databases">
        <authorList>
            <person name="Varghese N."/>
            <person name="Submissions S."/>
        </authorList>
    </citation>
    <scope>NUCLEOTIDE SEQUENCE [LARGE SCALE GENOMIC DNA]</scope>
    <source>
        <strain evidence="4 5">DSM 100094</strain>
    </source>
</reference>
<proteinExistence type="inferred from homology"/>
<keyword evidence="5" id="KW-1185">Reference proteome</keyword>
<dbReference type="PANTHER" id="PTHR38432:SF1">
    <property type="entry name" value="TELA-LIKE PROTEIN SAOUHSC_01408"/>
    <property type="match status" value="1"/>
</dbReference>
<dbReference type="PIRSF" id="PIRSF026508">
    <property type="entry name" value="TelA"/>
    <property type="match status" value="1"/>
</dbReference>
<evidence type="ECO:0000313" key="4">
    <source>
        <dbReference type="EMBL" id="SMO97042.1"/>
    </source>
</evidence>
<organism evidence="4 5">
    <name type="scientific">Paracoccus laeviglucosivorans</name>
    <dbReference type="NCBI Taxonomy" id="1197861"/>
    <lineage>
        <taxon>Bacteria</taxon>
        <taxon>Pseudomonadati</taxon>
        <taxon>Pseudomonadota</taxon>
        <taxon>Alphaproteobacteria</taxon>
        <taxon>Rhodobacterales</taxon>
        <taxon>Paracoccaceae</taxon>
        <taxon>Paracoccus</taxon>
    </lineage>
</organism>
<dbReference type="InterPro" id="IPR008863">
    <property type="entry name" value="Toxic_anion-R_TelA"/>
</dbReference>
<dbReference type="Pfam" id="PF05816">
    <property type="entry name" value="TelA"/>
    <property type="match status" value="1"/>
</dbReference>
<dbReference type="PANTHER" id="PTHR38432">
    <property type="entry name" value="TELA-LIKE PROTEIN SAOUHSC_01408"/>
    <property type="match status" value="1"/>
</dbReference>
<evidence type="ECO:0000256" key="3">
    <source>
        <dbReference type="SAM" id="Coils"/>
    </source>
</evidence>
<feature type="coiled-coil region" evidence="3">
    <location>
        <begin position="351"/>
        <end position="378"/>
    </location>
</feature>
<accession>A0A521FLG0</accession>